<sequence>MSTAPAASESKPLTPLAQAQRQVIKAQVPLRPDIITLSTPTDYPKWGDDNLYPQRLLSAMAASGTASVCAERKAQFIEGNGFIDQTFYKSVIDRAGGTLDSLLQPVANNSAYLEGWAVRVNINANGFPCEVLHQPKEQVRPYYPDADGVTRWCGLVRNPAAMARRGATYASRSGLQKVPVFNPREKPEERLKRISEWKNEKGELVGLKGYPGEIYYWFQKRTGAYLHPRPLIDAVLDDVYSEPMLKRSRAADLDGRYSAQVMITEFGTASPPQEVLDANVVKYGAFVGPDGGRVLVQYADRVENKPAVDTLTAPDASKRYVTDEEAIKGNIREAMQMPGVLLGREIAGKLGSWQEFQDAVAYVQALVVNSAQRSIERGFEAVFRNFQKADGTFPFQQLQDFSIQNLTLEQAAKLAGVSQPASTDGTSTV</sequence>
<dbReference type="Proteomes" id="UP000298471">
    <property type="component" value="Unassembled WGS sequence"/>
</dbReference>
<name>A0A4Z0QIB0_9BACT</name>
<evidence type="ECO:0000313" key="1">
    <source>
        <dbReference type="EMBL" id="TGE29740.1"/>
    </source>
</evidence>
<dbReference type="EMBL" id="SRMB01000001">
    <property type="protein sequence ID" value="TGE29740.1"/>
    <property type="molecule type" value="Genomic_DNA"/>
</dbReference>
<accession>A0A4Z0QIB0</accession>
<comment type="caution">
    <text evidence="1">The sequence shown here is derived from an EMBL/GenBank/DDBJ whole genome shotgun (WGS) entry which is preliminary data.</text>
</comment>
<dbReference type="OrthoDB" id="863187at2"/>
<proteinExistence type="predicted"/>
<gene>
    <name evidence="1" type="ORF">E5K02_09855</name>
</gene>
<keyword evidence="2" id="KW-1185">Reference proteome</keyword>
<evidence type="ECO:0000313" key="2">
    <source>
        <dbReference type="Proteomes" id="UP000298471"/>
    </source>
</evidence>
<reference evidence="1 2" key="1">
    <citation type="submission" date="2019-04" db="EMBL/GenBank/DDBJ databases">
        <authorList>
            <person name="Feng G."/>
            <person name="Zhang J."/>
            <person name="Zhu H."/>
        </authorList>
    </citation>
    <scope>NUCLEOTIDE SEQUENCE [LARGE SCALE GENOMIC DNA]</scope>
    <source>
        <strain evidence="1 2">9PBR-1</strain>
    </source>
</reference>
<evidence type="ECO:0008006" key="3">
    <source>
        <dbReference type="Google" id="ProtNLM"/>
    </source>
</evidence>
<protein>
    <recommendedName>
        <fullName evidence="3">Phage portal protein</fullName>
    </recommendedName>
</protein>
<dbReference type="RefSeq" id="WP_135394481.1">
    <property type="nucleotide sequence ID" value="NZ_SRMB01000001.1"/>
</dbReference>
<organism evidence="1 2">
    <name type="scientific">Hymenobacter metallicola</name>
    <dbReference type="NCBI Taxonomy" id="2563114"/>
    <lineage>
        <taxon>Bacteria</taxon>
        <taxon>Pseudomonadati</taxon>
        <taxon>Bacteroidota</taxon>
        <taxon>Cytophagia</taxon>
        <taxon>Cytophagales</taxon>
        <taxon>Hymenobacteraceae</taxon>
        <taxon>Hymenobacter</taxon>
    </lineage>
</organism>
<dbReference type="AlphaFoldDB" id="A0A4Z0QIB0"/>